<evidence type="ECO:0000256" key="1">
    <source>
        <dbReference type="RuleBase" id="RU363098"/>
    </source>
</evidence>
<dbReference type="GO" id="GO:0031380">
    <property type="term" value="C:nuclear RNA-directed RNA polymerase complex"/>
    <property type="evidence" value="ECO:0007669"/>
    <property type="project" value="TreeGrafter"/>
</dbReference>
<reference evidence="4" key="1">
    <citation type="submission" date="2023-02" db="EMBL/GenBank/DDBJ databases">
        <authorList>
            <person name="Palmer J.M."/>
        </authorList>
    </citation>
    <scope>NUCLEOTIDE SEQUENCE</scope>
    <source>
        <strain evidence="4">FW57</strain>
    </source>
</reference>
<dbReference type="InterPro" id="IPR057503">
    <property type="entry name" value="PH_RdRP"/>
</dbReference>
<keyword evidence="1" id="KW-0808">Transferase</keyword>
<comment type="similarity">
    <text evidence="1">Belongs to the RdRP family.</text>
</comment>
<dbReference type="InterPro" id="IPR007855">
    <property type="entry name" value="RDRP"/>
</dbReference>
<feature type="domain" description="RDRP core" evidence="2">
    <location>
        <begin position="403"/>
        <end position="633"/>
    </location>
</feature>
<dbReference type="Proteomes" id="UP001197093">
    <property type="component" value="Unassembled WGS sequence"/>
</dbReference>
<accession>A0AAD4F6Z5</accession>
<keyword evidence="1" id="KW-0696">RNA-directed RNA polymerase</keyword>
<keyword evidence="1" id="KW-0694">RNA-binding</keyword>
<dbReference type="GO" id="GO:0003968">
    <property type="term" value="F:RNA-directed RNA polymerase activity"/>
    <property type="evidence" value="ECO:0007669"/>
    <property type="project" value="UniProtKB-KW"/>
</dbReference>
<feature type="domain" description="RdRP-like PH" evidence="3">
    <location>
        <begin position="28"/>
        <end position="159"/>
    </location>
</feature>
<evidence type="ECO:0000259" key="2">
    <source>
        <dbReference type="Pfam" id="PF05183"/>
    </source>
</evidence>
<name>A0AAD4F6Z5_9PEZI</name>
<dbReference type="GO" id="GO:0003723">
    <property type="term" value="F:RNA binding"/>
    <property type="evidence" value="ECO:0007669"/>
    <property type="project" value="UniProtKB-KW"/>
</dbReference>
<proteinExistence type="inferred from homology"/>
<dbReference type="PANTHER" id="PTHR23079">
    <property type="entry name" value="RNA-DEPENDENT RNA POLYMERASE"/>
    <property type="match status" value="1"/>
</dbReference>
<gene>
    <name evidence="4" type="ORF">NEMBOFW57_004519</name>
</gene>
<dbReference type="Pfam" id="PF05183">
    <property type="entry name" value="RdRP"/>
    <property type="match status" value="2"/>
</dbReference>
<evidence type="ECO:0000313" key="4">
    <source>
        <dbReference type="EMBL" id="KAG7294446.1"/>
    </source>
</evidence>
<dbReference type="Pfam" id="PF25358">
    <property type="entry name" value="PH_fung_RdRP"/>
    <property type="match status" value="1"/>
</dbReference>
<evidence type="ECO:0000313" key="5">
    <source>
        <dbReference type="Proteomes" id="UP001197093"/>
    </source>
</evidence>
<organism evidence="4 5">
    <name type="scientific">Staphylotrichum longicolle</name>
    <dbReference type="NCBI Taxonomy" id="669026"/>
    <lineage>
        <taxon>Eukaryota</taxon>
        <taxon>Fungi</taxon>
        <taxon>Dikarya</taxon>
        <taxon>Ascomycota</taxon>
        <taxon>Pezizomycotina</taxon>
        <taxon>Sordariomycetes</taxon>
        <taxon>Sordariomycetidae</taxon>
        <taxon>Sordariales</taxon>
        <taxon>Chaetomiaceae</taxon>
        <taxon>Staphylotrichum</taxon>
    </lineage>
</organism>
<comment type="caution">
    <text evidence="4">The sequence shown here is derived from an EMBL/GenBank/DDBJ whole genome shotgun (WGS) entry which is preliminary data.</text>
</comment>
<keyword evidence="5" id="KW-1185">Reference proteome</keyword>
<dbReference type="EMBL" id="JAHCVI010000001">
    <property type="protein sequence ID" value="KAG7294446.1"/>
    <property type="molecule type" value="Genomic_DNA"/>
</dbReference>
<dbReference type="InterPro" id="IPR057596">
    <property type="entry name" value="RDRP_core"/>
</dbReference>
<keyword evidence="1" id="KW-0548">Nucleotidyltransferase</keyword>
<dbReference type="GO" id="GO:0030422">
    <property type="term" value="P:siRNA processing"/>
    <property type="evidence" value="ECO:0007669"/>
    <property type="project" value="TreeGrafter"/>
</dbReference>
<evidence type="ECO:0000259" key="3">
    <source>
        <dbReference type="Pfam" id="PF25358"/>
    </source>
</evidence>
<dbReference type="PANTHER" id="PTHR23079:SF17">
    <property type="entry name" value="RNA-DEPENDENT RNA POLYMERASE"/>
    <property type="match status" value="1"/>
</dbReference>
<sequence>MSQFDLASIRHEVEKRQSQPKRTGHTPTTFSVRELSCGHFSFANRTQFTFVSEWSSHVPWIARFTKHNVLIKTPQRKAELRIPYASIVELIWSEKGKIALILSMPPIILVAEDPDLSDTFAKFNFKTRKGPDYTRVPYLGKGHAKVAGLCTAYCISVPADTVGGFGQGDFLHKISKLKADELIVATQFDFTHQVAGSPGCRLSRYPDALEALHKSLEHYTQKALLPFTFSFMLERLVRNGYLHPTVVAELGRKLVNVFQTSKRGRNQHLPISVDAFKKLFQRIQHPSPFADPRQFEADGIMQYLEQIEGELRAEMGPRAELSKDTQSSVNIFRAIITPTRITFEGPELEAKNRILRKFPDHIDYFLRAQFCDENGEDMHYNPKVSLDPIYARFKQMLSDGISLAEFKDIKSPARRAARIGQAFSETPFTVPLDTNDIVVSRIRDVERNDRIFSDGVGTISYGALECVWDALPESTGNPTALQVRWAGAKGMLSLEGCLIGRQICFRKSMDKFPSKDGATLEICDSAYRAIPMVLNRQVIKILEDLGAPDEWFLKLQTREMEFLRGITSSVFNTASFLRAQSIGGAVRLERFLRKAEKLGADYREDPFLRSAIEAVVLRDLRLLKYKTRIPVEKVKPLEIGVPVTAEHMADFFVEFMKADRLGVIATRHMILADQMGEGTFHPDCLELAKLHSSAVDFSKSGRPVEFGELPKLESYARPDFLAPGPWVKILTNSELMMDDHIAQDEEDEDADAPRYKHYYSQKILGKLYDDAIFGLATQWSDHPTQPLTEIEVFVGFILNKKGFSGNRQRDRSIKLKDEYDRIATGITRKMQSPTTATLEDRLAMLELYMGRICASAGRSPYKDVSRIDLTRSEVAR</sequence>
<dbReference type="AlphaFoldDB" id="A0AAD4F6Z5"/>
<feature type="domain" description="RDRP core" evidence="2">
    <location>
        <begin position="634"/>
        <end position="770"/>
    </location>
</feature>
<dbReference type="EC" id="2.7.7.48" evidence="1"/>
<protein>
    <recommendedName>
        <fullName evidence="1">RNA-dependent RNA polymerase</fullName>
        <ecNumber evidence="1">2.7.7.48</ecNumber>
    </recommendedName>
</protein>
<comment type="catalytic activity">
    <reaction evidence="1">
        <text>RNA(n) + a ribonucleoside 5'-triphosphate = RNA(n+1) + diphosphate</text>
        <dbReference type="Rhea" id="RHEA:21248"/>
        <dbReference type="Rhea" id="RHEA-COMP:14527"/>
        <dbReference type="Rhea" id="RHEA-COMP:17342"/>
        <dbReference type="ChEBI" id="CHEBI:33019"/>
        <dbReference type="ChEBI" id="CHEBI:61557"/>
        <dbReference type="ChEBI" id="CHEBI:140395"/>
        <dbReference type="EC" id="2.7.7.48"/>
    </reaction>
</comment>